<evidence type="ECO:0000256" key="4">
    <source>
        <dbReference type="ARBA" id="ARBA00022679"/>
    </source>
</evidence>
<evidence type="ECO:0000313" key="9">
    <source>
        <dbReference type="Proteomes" id="UP000187209"/>
    </source>
</evidence>
<comment type="catalytic activity">
    <reaction evidence="6">
        <text>N,N-dimethylethanolamine phosphate + S-adenosyl-L-methionine = phosphocholine + S-adenosyl-L-homocysteine + H(+)</text>
        <dbReference type="Rhea" id="RHEA:25325"/>
        <dbReference type="ChEBI" id="CHEBI:15378"/>
        <dbReference type="ChEBI" id="CHEBI:57856"/>
        <dbReference type="ChEBI" id="CHEBI:58641"/>
        <dbReference type="ChEBI" id="CHEBI:59789"/>
        <dbReference type="ChEBI" id="CHEBI:295975"/>
        <dbReference type="EC" id="2.1.1.103"/>
    </reaction>
    <physiologicalReaction direction="left-to-right" evidence="6">
        <dbReference type="Rhea" id="RHEA:25326"/>
    </physiologicalReaction>
</comment>
<dbReference type="Proteomes" id="UP000187209">
    <property type="component" value="Unassembled WGS sequence"/>
</dbReference>
<organism evidence="8 9">
    <name type="scientific">Stentor coeruleus</name>
    <dbReference type="NCBI Taxonomy" id="5963"/>
    <lineage>
        <taxon>Eukaryota</taxon>
        <taxon>Sar</taxon>
        <taxon>Alveolata</taxon>
        <taxon>Ciliophora</taxon>
        <taxon>Postciliodesmatophora</taxon>
        <taxon>Heterotrichea</taxon>
        <taxon>Heterotrichida</taxon>
        <taxon>Stentoridae</taxon>
        <taxon>Stentor</taxon>
    </lineage>
</organism>
<proteinExistence type="predicted"/>
<dbReference type="GO" id="GO:0032259">
    <property type="term" value="P:methylation"/>
    <property type="evidence" value="ECO:0007669"/>
    <property type="project" value="UniProtKB-KW"/>
</dbReference>
<keyword evidence="3" id="KW-0489">Methyltransferase</keyword>
<gene>
    <name evidence="8" type="ORF">SteCoe_33008</name>
</gene>
<dbReference type="OrthoDB" id="506498at2759"/>
<name>A0A1R2AXR3_9CILI</name>
<evidence type="ECO:0000256" key="5">
    <source>
        <dbReference type="ARBA" id="ARBA00035674"/>
    </source>
</evidence>
<accession>A0A1R2AXR3</accession>
<evidence type="ECO:0000256" key="2">
    <source>
        <dbReference type="ARBA" id="ARBA00005189"/>
    </source>
</evidence>
<dbReference type="SUPFAM" id="SSF53335">
    <property type="entry name" value="S-adenosyl-L-methionine-dependent methyltransferases"/>
    <property type="match status" value="1"/>
</dbReference>
<dbReference type="AlphaFoldDB" id="A0A1R2AXR3"/>
<comment type="pathway">
    <text evidence="2">Lipid metabolism.</text>
</comment>
<keyword evidence="4" id="KW-0808">Transferase</keyword>
<evidence type="ECO:0000256" key="3">
    <source>
        <dbReference type="ARBA" id="ARBA00022603"/>
    </source>
</evidence>
<sequence length="298" mass="34338">MSEEWSKVYIYGPEHAIFVRNYIENIRETKSKPHYTDFSNVDILHPCGHEGLQNFLSTVNLKLGSHILDIGCGLGGSCRYLTDIGYKATGIDALSHYIDLANEISEVVGMKNDIEFRTANIVESSISGNYDAVLFIGVIMNIISDIPAARAFECLKSGGVVYLEEYYLAKKSPLTEEEQEFMHDFHKLPYRTKDQFYTMFQSAGFEIQEIEEFSVKWSEYAWNRSERILRKYINNPDYTNDEVRLYGTISPRMLAHMEHYSQEELIAKFPLTCQRIGADYVFKEEKLVGVIRLIAKKL</sequence>
<dbReference type="Pfam" id="PF13489">
    <property type="entry name" value="Methyltransf_23"/>
    <property type="match status" value="1"/>
</dbReference>
<protein>
    <recommendedName>
        <fullName evidence="5">phosphoethanolamine N-methyltransferase</fullName>
        <ecNumber evidence="5">2.1.1.103</ecNumber>
    </recommendedName>
</protein>
<dbReference type="EC" id="2.1.1.103" evidence="5"/>
<comment type="caution">
    <text evidence="8">The sequence shown here is derived from an EMBL/GenBank/DDBJ whole genome shotgun (WGS) entry which is preliminary data.</text>
</comment>
<dbReference type="GO" id="GO:0000234">
    <property type="term" value="F:phosphoethanolamine N-methyltransferase activity"/>
    <property type="evidence" value="ECO:0007669"/>
    <property type="project" value="UniProtKB-EC"/>
</dbReference>
<dbReference type="PANTHER" id="PTHR44307:SF2">
    <property type="entry name" value="PHOSPHOETHANOLAMINE METHYLTRANSFERASE ISOFORM X1"/>
    <property type="match status" value="1"/>
</dbReference>
<comment type="pathway">
    <text evidence="1">Phospholipid metabolism; phosphatidylcholine biosynthesis.</text>
</comment>
<dbReference type="CDD" id="cd02440">
    <property type="entry name" value="AdoMet_MTases"/>
    <property type="match status" value="1"/>
</dbReference>
<comment type="catalytic activity">
    <reaction evidence="7">
        <text>N-methylethanolamine phosphate + S-adenosyl-L-methionine = N,N-dimethylethanolamine phosphate + S-adenosyl-L-homocysteine + H(+)</text>
        <dbReference type="Rhea" id="RHEA:25321"/>
        <dbReference type="ChEBI" id="CHEBI:15378"/>
        <dbReference type="ChEBI" id="CHEBI:57781"/>
        <dbReference type="ChEBI" id="CHEBI:57856"/>
        <dbReference type="ChEBI" id="CHEBI:58641"/>
        <dbReference type="ChEBI" id="CHEBI:59789"/>
        <dbReference type="EC" id="2.1.1.103"/>
    </reaction>
    <physiologicalReaction direction="left-to-right" evidence="7">
        <dbReference type="Rhea" id="RHEA:25322"/>
    </physiologicalReaction>
</comment>
<dbReference type="EMBL" id="MPUH01001214">
    <property type="protein sequence ID" value="OMJ69308.1"/>
    <property type="molecule type" value="Genomic_DNA"/>
</dbReference>
<dbReference type="PANTHER" id="PTHR44307">
    <property type="entry name" value="PHOSPHOETHANOLAMINE METHYLTRANSFERASE"/>
    <property type="match status" value="1"/>
</dbReference>
<keyword evidence="9" id="KW-1185">Reference proteome</keyword>
<evidence type="ECO:0000313" key="8">
    <source>
        <dbReference type="EMBL" id="OMJ69308.1"/>
    </source>
</evidence>
<evidence type="ECO:0000256" key="1">
    <source>
        <dbReference type="ARBA" id="ARBA00004969"/>
    </source>
</evidence>
<reference evidence="8 9" key="1">
    <citation type="submission" date="2016-11" db="EMBL/GenBank/DDBJ databases">
        <title>The macronuclear genome of Stentor coeruleus: a giant cell with tiny introns.</title>
        <authorList>
            <person name="Slabodnick M."/>
            <person name="Ruby J.G."/>
            <person name="Reiff S.B."/>
            <person name="Swart E.C."/>
            <person name="Gosai S."/>
            <person name="Prabakaran S."/>
            <person name="Witkowska E."/>
            <person name="Larue G.E."/>
            <person name="Fisher S."/>
            <person name="Freeman R.M."/>
            <person name="Gunawardena J."/>
            <person name="Chu W."/>
            <person name="Stover N.A."/>
            <person name="Gregory B.D."/>
            <person name="Nowacki M."/>
            <person name="Derisi J."/>
            <person name="Roy S.W."/>
            <person name="Marshall W.F."/>
            <person name="Sood P."/>
        </authorList>
    </citation>
    <scope>NUCLEOTIDE SEQUENCE [LARGE SCALE GENOMIC DNA]</scope>
    <source>
        <strain evidence="8">WM001</strain>
    </source>
</reference>
<evidence type="ECO:0000256" key="7">
    <source>
        <dbReference type="ARBA" id="ARBA00047841"/>
    </source>
</evidence>
<evidence type="ECO:0000256" key="6">
    <source>
        <dbReference type="ARBA" id="ARBA00047619"/>
    </source>
</evidence>
<dbReference type="InterPro" id="IPR029063">
    <property type="entry name" value="SAM-dependent_MTases_sf"/>
</dbReference>
<dbReference type="Gene3D" id="3.40.50.150">
    <property type="entry name" value="Vaccinia Virus protein VP39"/>
    <property type="match status" value="1"/>
</dbReference>